<evidence type="ECO:0000256" key="12">
    <source>
        <dbReference type="ARBA" id="ARBA00049878"/>
    </source>
</evidence>
<evidence type="ECO:0000256" key="9">
    <source>
        <dbReference type="ARBA" id="ARBA00030407"/>
    </source>
</evidence>
<evidence type="ECO:0000256" key="5">
    <source>
        <dbReference type="ARBA" id="ARBA00023150"/>
    </source>
</evidence>
<evidence type="ECO:0000256" key="11">
    <source>
        <dbReference type="ARBA" id="ARBA00032474"/>
    </source>
</evidence>
<comment type="catalytic activity">
    <reaction evidence="12">
        <text>2 [molybdopterin-synthase sulfur-carrier protein]-C-terminal-Gly-aminoethanethioate + cyclic pyranopterin phosphate + H2O = molybdopterin + 2 [molybdopterin-synthase sulfur-carrier protein]-C-terminal Gly-Gly + 2 H(+)</text>
        <dbReference type="Rhea" id="RHEA:26333"/>
        <dbReference type="Rhea" id="RHEA-COMP:12202"/>
        <dbReference type="Rhea" id="RHEA-COMP:19907"/>
        <dbReference type="ChEBI" id="CHEBI:15377"/>
        <dbReference type="ChEBI" id="CHEBI:15378"/>
        <dbReference type="ChEBI" id="CHEBI:58698"/>
        <dbReference type="ChEBI" id="CHEBI:59648"/>
        <dbReference type="ChEBI" id="CHEBI:90778"/>
        <dbReference type="ChEBI" id="CHEBI:232372"/>
        <dbReference type="EC" id="2.8.1.12"/>
    </reaction>
</comment>
<keyword evidence="14" id="KW-1185">Reference proteome</keyword>
<gene>
    <name evidence="13" type="ORF">V0U79_04925</name>
</gene>
<dbReference type="EMBL" id="JAZDRP010000003">
    <property type="protein sequence ID" value="MEE2525700.1"/>
    <property type="molecule type" value="Genomic_DNA"/>
</dbReference>
<reference evidence="13 14" key="1">
    <citation type="submission" date="2024-01" db="EMBL/GenBank/DDBJ databases">
        <title>Hyphobacterium bacterium isolated from marine sediment.</title>
        <authorList>
            <person name="Zhao S."/>
        </authorList>
    </citation>
    <scope>NUCLEOTIDE SEQUENCE [LARGE SCALE GENOMIC DNA]</scope>
    <source>
        <strain evidence="14">HN65</strain>
    </source>
</reference>
<comment type="function">
    <text evidence="6">Converts molybdopterin precursor Z into molybdopterin. This requires the incorporation of two sulfur atoms into precursor Z to generate a dithiolene group. The sulfur is provided by MoaD.</text>
</comment>
<proteinExistence type="inferred from homology"/>
<evidence type="ECO:0000256" key="2">
    <source>
        <dbReference type="ARBA" id="ARBA00005426"/>
    </source>
</evidence>
<evidence type="ECO:0000256" key="1">
    <source>
        <dbReference type="ARBA" id="ARBA00005046"/>
    </source>
</evidence>
<comment type="caution">
    <text evidence="13">The sequence shown here is derived from an EMBL/GenBank/DDBJ whole genome shotgun (WGS) entry which is preliminary data.</text>
</comment>
<dbReference type="InterPro" id="IPR036563">
    <property type="entry name" value="MoaE_sf"/>
</dbReference>
<dbReference type="PANTHER" id="PTHR23404">
    <property type="entry name" value="MOLYBDOPTERIN SYNTHASE RELATED"/>
    <property type="match status" value="1"/>
</dbReference>
<evidence type="ECO:0000256" key="6">
    <source>
        <dbReference type="ARBA" id="ARBA00025448"/>
    </source>
</evidence>
<dbReference type="EC" id="2.8.1.12" evidence="3"/>
<dbReference type="SUPFAM" id="SSF54690">
    <property type="entry name" value="Molybdopterin synthase subunit MoaE"/>
    <property type="match status" value="1"/>
</dbReference>
<keyword evidence="5" id="KW-0501">Molybdenum cofactor biosynthesis</keyword>
<dbReference type="RefSeq" id="WP_330198364.1">
    <property type="nucleotide sequence ID" value="NZ_JAZDRP010000003.1"/>
</dbReference>
<accession>A0ABU7LP52</accession>
<evidence type="ECO:0000313" key="14">
    <source>
        <dbReference type="Proteomes" id="UP001354971"/>
    </source>
</evidence>
<dbReference type="CDD" id="cd00756">
    <property type="entry name" value="MoaE"/>
    <property type="match status" value="1"/>
</dbReference>
<sequence>MTDLRVYLTGERLDLPALNKALPDTETVGAVASFTGHVRGSDGLTALELTHHPAMTEPALRRIGEIALKRFALQALLIAHRHGRMAPGEPIVHIIAQAPQRRAALDAVAYTIDVLKTEAPFWKREWRSDNAIWIEPTITDQVEASQWLETET</sequence>
<dbReference type="Proteomes" id="UP001354971">
    <property type="component" value="Unassembled WGS sequence"/>
</dbReference>
<dbReference type="Pfam" id="PF02391">
    <property type="entry name" value="MoaE"/>
    <property type="match status" value="1"/>
</dbReference>
<evidence type="ECO:0000256" key="7">
    <source>
        <dbReference type="ARBA" id="ARBA00026066"/>
    </source>
</evidence>
<evidence type="ECO:0000256" key="8">
    <source>
        <dbReference type="ARBA" id="ARBA00029745"/>
    </source>
</evidence>
<protein>
    <recommendedName>
        <fullName evidence="4">Molybdopterin synthase catalytic subunit</fullName>
        <ecNumber evidence="3">2.8.1.12</ecNumber>
    </recommendedName>
    <alternativeName>
        <fullName evidence="10">MPT synthase subunit 2</fullName>
    </alternativeName>
    <alternativeName>
        <fullName evidence="8">Molybdenum cofactor biosynthesis protein E</fullName>
    </alternativeName>
    <alternativeName>
        <fullName evidence="9">Molybdopterin-converting factor large subunit</fullName>
    </alternativeName>
    <alternativeName>
        <fullName evidence="11">Molybdopterin-converting factor subunit 2</fullName>
    </alternativeName>
</protein>
<comment type="pathway">
    <text evidence="1">Cofactor biosynthesis; molybdopterin biosynthesis.</text>
</comment>
<comment type="subunit">
    <text evidence="7">Heterotetramer of 2 MoaD subunits and 2 MoaE subunits. Also stable as homodimer. The enzyme changes between these two forms during catalysis.</text>
</comment>
<dbReference type="Gene3D" id="3.90.1170.40">
    <property type="entry name" value="Molybdopterin biosynthesis MoaE subunit"/>
    <property type="match status" value="1"/>
</dbReference>
<name>A0ABU7LP52_9PROT</name>
<dbReference type="InterPro" id="IPR003448">
    <property type="entry name" value="Mopterin_biosynth_MoaE"/>
</dbReference>
<comment type="similarity">
    <text evidence="2">Belongs to the MoaE family.</text>
</comment>
<evidence type="ECO:0000256" key="3">
    <source>
        <dbReference type="ARBA" id="ARBA00011950"/>
    </source>
</evidence>
<evidence type="ECO:0000256" key="10">
    <source>
        <dbReference type="ARBA" id="ARBA00030781"/>
    </source>
</evidence>
<evidence type="ECO:0000256" key="4">
    <source>
        <dbReference type="ARBA" id="ARBA00013858"/>
    </source>
</evidence>
<evidence type="ECO:0000313" key="13">
    <source>
        <dbReference type="EMBL" id="MEE2525700.1"/>
    </source>
</evidence>
<organism evidence="13 14">
    <name type="scientific">Hyphobacterium lacteum</name>
    <dbReference type="NCBI Taxonomy" id="3116575"/>
    <lineage>
        <taxon>Bacteria</taxon>
        <taxon>Pseudomonadati</taxon>
        <taxon>Pseudomonadota</taxon>
        <taxon>Alphaproteobacteria</taxon>
        <taxon>Maricaulales</taxon>
        <taxon>Maricaulaceae</taxon>
        <taxon>Hyphobacterium</taxon>
    </lineage>
</organism>